<dbReference type="EMBL" id="MLAK01001245">
    <property type="protein sequence ID" value="OHS95457.1"/>
    <property type="molecule type" value="Genomic_DNA"/>
</dbReference>
<evidence type="ECO:0000256" key="1">
    <source>
        <dbReference type="SAM" id="Phobius"/>
    </source>
</evidence>
<dbReference type="GeneID" id="94846760"/>
<proteinExistence type="predicted"/>
<comment type="caution">
    <text evidence="3">The sequence shown here is derived from an EMBL/GenBank/DDBJ whole genome shotgun (WGS) entry which is preliminary data.</text>
</comment>
<dbReference type="RefSeq" id="XP_068348594.1">
    <property type="nucleotide sequence ID" value="XM_068512056.1"/>
</dbReference>
<evidence type="ECO:0000313" key="3">
    <source>
        <dbReference type="EMBL" id="OHS95457.1"/>
    </source>
</evidence>
<evidence type="ECO:0000256" key="2">
    <source>
        <dbReference type="SAM" id="SignalP"/>
    </source>
</evidence>
<keyword evidence="1" id="KW-0472">Membrane</keyword>
<dbReference type="Proteomes" id="UP000179807">
    <property type="component" value="Unassembled WGS sequence"/>
</dbReference>
<keyword evidence="1" id="KW-1133">Transmembrane helix</keyword>
<reference evidence="3" key="1">
    <citation type="submission" date="2016-10" db="EMBL/GenBank/DDBJ databases">
        <authorList>
            <person name="Benchimol M."/>
            <person name="Almeida L.G."/>
            <person name="Vasconcelos A.T."/>
            <person name="Perreira-Neves A."/>
            <person name="Rosa I.A."/>
            <person name="Tasca T."/>
            <person name="Bogo M.R."/>
            <person name="de Souza W."/>
        </authorList>
    </citation>
    <scope>NUCLEOTIDE SEQUENCE [LARGE SCALE GENOMIC DNA]</scope>
    <source>
        <strain evidence="3">K</strain>
    </source>
</reference>
<keyword evidence="2" id="KW-0732">Signal</keyword>
<dbReference type="InterPro" id="IPR011050">
    <property type="entry name" value="Pectin_lyase_fold/virulence"/>
</dbReference>
<feature type="transmembrane region" description="Helical" evidence="1">
    <location>
        <begin position="711"/>
        <end position="732"/>
    </location>
</feature>
<keyword evidence="4" id="KW-1185">Reference proteome</keyword>
<dbReference type="VEuPathDB" id="TrichDB:TRFO_38466"/>
<feature type="chain" id="PRO_5009630135" description="Right handed beta helix domain-containing protein" evidence="2">
    <location>
        <begin position="21"/>
        <end position="743"/>
    </location>
</feature>
<organism evidence="3 4">
    <name type="scientific">Tritrichomonas foetus</name>
    <dbReference type="NCBI Taxonomy" id="1144522"/>
    <lineage>
        <taxon>Eukaryota</taxon>
        <taxon>Metamonada</taxon>
        <taxon>Parabasalia</taxon>
        <taxon>Tritrichomonadida</taxon>
        <taxon>Tritrichomonadidae</taxon>
        <taxon>Tritrichomonas</taxon>
    </lineage>
</organism>
<dbReference type="AlphaFoldDB" id="A0A1J4J9W4"/>
<keyword evidence="1" id="KW-0812">Transmembrane</keyword>
<gene>
    <name evidence="3" type="ORF">TRFO_38466</name>
</gene>
<dbReference type="SUPFAM" id="SSF51126">
    <property type="entry name" value="Pectin lyase-like"/>
    <property type="match status" value="2"/>
</dbReference>
<evidence type="ECO:0000313" key="4">
    <source>
        <dbReference type="Proteomes" id="UP000179807"/>
    </source>
</evidence>
<protein>
    <recommendedName>
        <fullName evidence="5">Right handed beta helix domain-containing protein</fullName>
    </recommendedName>
</protein>
<name>A0A1J4J9W4_9EUKA</name>
<sequence>MLIFYLFWTSFSIDLYLKLGSPDSRDCTEKEGCSLNSFMQYLEDTNGDTLYLLDDFLDGKDSDRLLIWLSTKSYSELTVIGAPTKLILNSTQNTQKIRLNETVLSLRDISFINMPSSFFYAYQTILTFDNVNFSNNKINGESSIQIESGSLFLSNVRIESTFVHHNSFIHCNDTKIQASGVTLKNFELTTSKCFIFEFDQNCDIDFSNTTFKKSVSLNTVYYMDGCSCVFNLINAKNSNITLFNFVHSSVTVYGLNIHNSDFSLGRITETSLYCMNSVFSKLQASRNFFDIERSNFHFHSFVITDCIFSSIIRCKNRKDNFVSFKNGNFTNLVGLTSSFTFVDSKVLFDQIYFRSIKVQLFSNFFMAKNSFTNLTLCKFDCFSNALLCDYIFSIRNGRFHLDNSQMFNCSMQIFDFLSVRWVIDKVNITDCQCHVPNNQYEMALFKGSGEEPGLMSDCQFFNCLAFQGIIYCHQCDYIVFRKCNFTHCQAVKAGPFSLLFCNVTLVECYIQKCFTPYPSGLITLWGTRSVFEFCSFEHNIKALSPTIRLISPESFVLRNVKAKHYKIFSVFHNTDCKLTIMNCEFGGSLSDTFLVENTNLLQMIAVEFLCNQQCAYYGRSMSDQFSLSTFNYRVFAKEEEKLSKCENYNQFHENYIYSQTRYYEYMNNHEPLSRDSPPFRKFKIVDSYDDPYFVEDITKTADFMEISNTKLILLSISVITLITIKYVLLSILKKTFLKKYINF</sequence>
<accession>A0A1J4J9W4</accession>
<evidence type="ECO:0008006" key="5">
    <source>
        <dbReference type="Google" id="ProtNLM"/>
    </source>
</evidence>
<feature type="signal peptide" evidence="2">
    <location>
        <begin position="1"/>
        <end position="20"/>
    </location>
</feature>